<evidence type="ECO:0000313" key="2">
    <source>
        <dbReference type="EMBL" id="HFK24383.1"/>
    </source>
</evidence>
<proteinExistence type="predicted"/>
<dbReference type="CDD" id="cd09693">
    <property type="entry name" value="Cas5_I"/>
    <property type="match status" value="1"/>
</dbReference>
<name>A0A7C3N968_UNCW3</name>
<sequence length="251" mass="28994">MKGLILTIRLNSLYSVRIPFTWQSSLTYPILPPSSIIGILANVLQRYKNDKDPLHYLNIVEKKVFWCGSHLLSSCIIKSYITSAIVKWEINLGEKCTNALRREYAFSKELALMFLFNNDNDEISIEEIRNAFLNSPIFCGDNESLATVISIIEKDVEECEKEKIGEKITTSFPVEFEKISLEEGISGIFFLMHKRLKKSEDKNDSFPLTMYLCPLIKKDNILYPTLIDIPTKVLKKDARIFKFDFNNYIIV</sequence>
<dbReference type="NCBIfam" id="TIGR02593">
    <property type="entry name" value="CRISPR_cas5"/>
    <property type="match status" value="1"/>
</dbReference>
<comment type="caution">
    <text evidence="2">The sequence shown here is derived from an EMBL/GenBank/DDBJ whole genome shotgun (WGS) entry which is preliminary data.</text>
</comment>
<dbReference type="AlphaFoldDB" id="A0A7C3N968"/>
<dbReference type="InterPro" id="IPR053725">
    <property type="entry name" value="CRISPR_Cas5_sf"/>
</dbReference>
<organism evidence="2">
    <name type="scientific">candidate division WOR-3 bacterium</name>
    <dbReference type="NCBI Taxonomy" id="2052148"/>
    <lineage>
        <taxon>Bacteria</taxon>
        <taxon>Bacteria division WOR-3</taxon>
    </lineage>
</organism>
<dbReference type="Gene3D" id="3.30.70.3120">
    <property type="match status" value="1"/>
</dbReference>
<dbReference type="GO" id="GO:0051607">
    <property type="term" value="P:defense response to virus"/>
    <property type="evidence" value="ECO:0007669"/>
    <property type="project" value="UniProtKB-KW"/>
</dbReference>
<accession>A0A7C3N968</accession>
<reference evidence="2" key="1">
    <citation type="journal article" date="2020" name="mSystems">
        <title>Genome- and Community-Level Interaction Insights into Carbon Utilization and Element Cycling Functions of Hydrothermarchaeota in Hydrothermal Sediment.</title>
        <authorList>
            <person name="Zhou Z."/>
            <person name="Liu Y."/>
            <person name="Xu W."/>
            <person name="Pan J."/>
            <person name="Luo Z.H."/>
            <person name="Li M."/>
        </authorList>
    </citation>
    <scope>NUCLEOTIDE SEQUENCE [LARGE SCALE GENOMIC DNA]</scope>
    <source>
        <strain evidence="2">SpSt-464</strain>
    </source>
</reference>
<gene>
    <name evidence="2" type="primary">cas5</name>
    <name evidence="2" type="ORF">ENS15_07050</name>
</gene>
<protein>
    <submittedName>
        <fullName evidence="2">CRISPR-associated protein Cas5</fullName>
    </submittedName>
</protein>
<dbReference type="EMBL" id="DSTT01000006">
    <property type="protein sequence ID" value="HFK24383.1"/>
    <property type="molecule type" value="Genomic_DNA"/>
</dbReference>
<evidence type="ECO:0000256" key="1">
    <source>
        <dbReference type="ARBA" id="ARBA00023118"/>
    </source>
</evidence>
<dbReference type="InterPro" id="IPR013422">
    <property type="entry name" value="CRISPR-assoc_prot_Cas5_N"/>
</dbReference>
<keyword evidence="1" id="KW-0051">Antiviral defense</keyword>